<dbReference type="PROSITE" id="PS51186">
    <property type="entry name" value="GNAT"/>
    <property type="match status" value="1"/>
</dbReference>
<keyword evidence="2" id="KW-0012">Acyltransferase</keyword>
<evidence type="ECO:0000256" key="1">
    <source>
        <dbReference type="ARBA" id="ARBA00022679"/>
    </source>
</evidence>
<feature type="domain" description="N-acetyltransferase" evidence="3">
    <location>
        <begin position="2"/>
        <end position="198"/>
    </location>
</feature>
<organism evidence="4">
    <name type="scientific">candidate division WOR-3 bacterium</name>
    <dbReference type="NCBI Taxonomy" id="2052148"/>
    <lineage>
        <taxon>Bacteria</taxon>
        <taxon>Bacteria division WOR-3</taxon>
    </lineage>
</organism>
<evidence type="ECO:0000313" key="4">
    <source>
        <dbReference type="EMBL" id="HGW91673.1"/>
    </source>
</evidence>
<dbReference type="InterPro" id="IPR016181">
    <property type="entry name" value="Acyl_CoA_acyltransferase"/>
</dbReference>
<dbReference type="Pfam" id="PF00583">
    <property type="entry name" value="Acetyltransf_1"/>
    <property type="match status" value="1"/>
</dbReference>
<dbReference type="PANTHER" id="PTHR43420">
    <property type="entry name" value="ACETYLTRANSFERASE"/>
    <property type="match status" value="1"/>
</dbReference>
<evidence type="ECO:0000259" key="3">
    <source>
        <dbReference type="PROSITE" id="PS51186"/>
    </source>
</evidence>
<dbReference type="EMBL" id="DTHG01000045">
    <property type="protein sequence ID" value="HGW91673.1"/>
    <property type="molecule type" value="Genomic_DNA"/>
</dbReference>
<dbReference type="AlphaFoldDB" id="A0A7C4U6Z7"/>
<accession>A0A7C4U6Z7</accession>
<reference evidence="4" key="1">
    <citation type="journal article" date="2020" name="mSystems">
        <title>Genome- and Community-Level Interaction Insights into Carbon Utilization and Element Cycling Functions of Hydrothermarchaeota in Hydrothermal Sediment.</title>
        <authorList>
            <person name="Zhou Z."/>
            <person name="Liu Y."/>
            <person name="Xu W."/>
            <person name="Pan J."/>
            <person name="Luo Z.H."/>
            <person name="Li M."/>
        </authorList>
    </citation>
    <scope>NUCLEOTIDE SEQUENCE [LARGE SCALE GENOMIC DNA]</scope>
    <source>
        <strain evidence="4">SpSt-780</strain>
    </source>
</reference>
<dbReference type="Gene3D" id="3.40.630.30">
    <property type="match status" value="1"/>
</dbReference>
<dbReference type="CDD" id="cd04301">
    <property type="entry name" value="NAT_SF"/>
    <property type="match status" value="1"/>
</dbReference>
<keyword evidence="1 4" id="KW-0808">Transferase</keyword>
<proteinExistence type="predicted"/>
<dbReference type="InterPro" id="IPR000182">
    <property type="entry name" value="GNAT_dom"/>
</dbReference>
<protein>
    <submittedName>
        <fullName evidence="4">GNAT family N-acetyltransferase</fullName>
    </submittedName>
</protein>
<name>A0A7C4U6Z7_UNCW3</name>
<dbReference type="GO" id="GO:0016747">
    <property type="term" value="F:acyltransferase activity, transferring groups other than amino-acyl groups"/>
    <property type="evidence" value="ECO:0007669"/>
    <property type="project" value="InterPro"/>
</dbReference>
<evidence type="ECO:0000256" key="2">
    <source>
        <dbReference type="ARBA" id="ARBA00023315"/>
    </source>
</evidence>
<comment type="caution">
    <text evidence="4">The sequence shown here is derived from an EMBL/GenBank/DDBJ whole genome shotgun (WGS) entry which is preliminary data.</text>
</comment>
<dbReference type="InterPro" id="IPR050680">
    <property type="entry name" value="YpeA/RimI_acetyltransf"/>
</dbReference>
<gene>
    <name evidence="4" type="ORF">ENV67_03930</name>
</gene>
<dbReference type="SUPFAM" id="SSF55729">
    <property type="entry name" value="Acyl-CoA N-acyltransferases (Nat)"/>
    <property type="match status" value="1"/>
</dbReference>
<sequence length="198" mass="22833">MITVRKSTLGDNKDFTELVLISAPYFPILFGDKIKTVLQDLFHYHFNLFSFEHVYFAEVDGEKAGMILGYDWQVKKREDLRTGFLLFKKIGVSILCKFSTLMKFNATVGSVCDGEYYISNIATYPQHRGLGVGKRLILEAEQEAKVVGAERILLDVEKENISAIDFYKKLGYKTIKEFSIPLQRNKILHFNRMTKEVK</sequence>